<keyword evidence="1" id="KW-1133">Transmembrane helix</keyword>
<protein>
    <submittedName>
        <fullName evidence="2">Uncharacterized protein</fullName>
    </submittedName>
</protein>
<keyword evidence="1" id="KW-0812">Transmembrane</keyword>
<dbReference type="HOGENOM" id="CLU_2754052_0_0_9"/>
<evidence type="ECO:0000313" key="2">
    <source>
        <dbReference type="EMBL" id="AIQ68997.1"/>
    </source>
</evidence>
<name>A0A089M712_9BACL</name>
<feature type="transmembrane region" description="Helical" evidence="1">
    <location>
        <begin position="6"/>
        <end position="27"/>
    </location>
</feature>
<sequence length="70" mass="8417">MNMRNTAWGWFCYSSVVVVMPIINRGISFKWMNMKINGSSIPRINKKFVRMFEIGTMGMHNKTCYWYFHQ</sequence>
<evidence type="ECO:0000313" key="3">
    <source>
        <dbReference type="Proteomes" id="UP000029500"/>
    </source>
</evidence>
<evidence type="ECO:0000256" key="1">
    <source>
        <dbReference type="SAM" id="Phobius"/>
    </source>
</evidence>
<accession>A0A089M712</accession>
<dbReference type="Proteomes" id="UP000029500">
    <property type="component" value="Chromosome"/>
</dbReference>
<dbReference type="EMBL" id="CP009287">
    <property type="protein sequence ID" value="AIQ68997.1"/>
    <property type="molecule type" value="Genomic_DNA"/>
</dbReference>
<gene>
    <name evidence="2" type="ORF">PGRAT_16215</name>
</gene>
<dbReference type="AlphaFoldDB" id="A0A089M712"/>
<proteinExistence type="predicted"/>
<keyword evidence="1" id="KW-0472">Membrane</keyword>
<dbReference type="KEGG" id="pgm:PGRAT_16215"/>
<keyword evidence="3" id="KW-1185">Reference proteome</keyword>
<organism evidence="2 3">
    <name type="scientific">Paenibacillus graminis</name>
    <dbReference type="NCBI Taxonomy" id="189425"/>
    <lineage>
        <taxon>Bacteria</taxon>
        <taxon>Bacillati</taxon>
        <taxon>Bacillota</taxon>
        <taxon>Bacilli</taxon>
        <taxon>Bacillales</taxon>
        <taxon>Paenibacillaceae</taxon>
        <taxon>Paenibacillus</taxon>
    </lineage>
</organism>
<reference evidence="2 3" key="1">
    <citation type="submission" date="2014-08" db="EMBL/GenBank/DDBJ databases">
        <title>Comparative genomics of the Paenibacillus odorifer group.</title>
        <authorList>
            <person name="den Bakker H.C."/>
            <person name="Tsai Y.-C."/>
            <person name="Martin N."/>
            <person name="Korlach J."/>
            <person name="Wiedmann M."/>
        </authorList>
    </citation>
    <scope>NUCLEOTIDE SEQUENCE [LARGE SCALE GENOMIC DNA]</scope>
    <source>
        <strain evidence="2 3">DSM 15220</strain>
    </source>
</reference>